<gene>
    <name evidence="2" type="ORF">SISNIDRAFT_478923</name>
</gene>
<accession>A0A164TGB6</accession>
<dbReference type="STRING" id="1314777.A0A164TGB6"/>
<dbReference type="AlphaFoldDB" id="A0A164TGB6"/>
<evidence type="ECO:0008006" key="4">
    <source>
        <dbReference type="Google" id="ProtNLM"/>
    </source>
</evidence>
<sequence>MSSSFSVVASYPPELLYAICSSVYSSALPAPRSSLDPLFVADYGAPTALPSSLPSGNWPEPLARQTLASLCLVNKAFYEAAKPWLWKRVEIRLPRSWLAFLEMVVEQDASDDDEAKVTEKVSATISQATSQVLATSSSLQDEETVKRLNESVIASLSSAPPSSAIPPELLSPPASRDPSPARLRARAKSPGRWRLMRAIGNALQDAMTSNSPGVYVPTPIDPRPGRHIEHLDFNHFRTIGMRRSGVEGASSRFVTSERLEQVLKEMPKLLAFGATEYMDGALTLPVLTDLLFRGKHVQRLGRTRSGLPGPVSSEISEDDWERRQECLALQALDFCGCVSAVFVDALSHFVESYLGGDIEAQEDRRGRRHNPTDTVSFPEVRRLGLRGTTSLPATLITPFVLAFPHLTHLDLSGTRCGPELLFALGNSSTLNLKSLALSRIPSLTGASVESLLVYGRATAQLTELSLYGDMTFPSPLSEAELRNVVVSAPCFRSGKLEYLDISSAPLTAEILKVFPAQPALRSLGLSHIPDLALADVSTFVLKNAPGLEVLTLVSTSQDLTGNGLARRIPLFLHQHIITPLCTPPFQFSLTGTEPPMLPPTRLRVVELSLPALTALGNGSGSWRVIRSKGGRGWYVDTASGWCAAREDAVGASANKPGLRRDLEENHPLRFELNRLADANGNVGSGIGWHGRKMEILHGQGMQGREDGLYGAVSFAYHN</sequence>
<keyword evidence="3" id="KW-1185">Reference proteome</keyword>
<evidence type="ECO:0000313" key="3">
    <source>
        <dbReference type="Proteomes" id="UP000076722"/>
    </source>
</evidence>
<dbReference type="OrthoDB" id="9994419at2759"/>
<reference evidence="2 3" key="1">
    <citation type="journal article" date="2016" name="Mol. Biol. Evol.">
        <title>Comparative Genomics of Early-Diverging Mushroom-Forming Fungi Provides Insights into the Origins of Lignocellulose Decay Capabilities.</title>
        <authorList>
            <person name="Nagy L.G."/>
            <person name="Riley R."/>
            <person name="Tritt A."/>
            <person name="Adam C."/>
            <person name="Daum C."/>
            <person name="Floudas D."/>
            <person name="Sun H."/>
            <person name="Yadav J.S."/>
            <person name="Pangilinan J."/>
            <person name="Larsson K.H."/>
            <person name="Matsuura K."/>
            <person name="Barry K."/>
            <person name="Labutti K."/>
            <person name="Kuo R."/>
            <person name="Ohm R.A."/>
            <person name="Bhattacharya S.S."/>
            <person name="Shirouzu T."/>
            <person name="Yoshinaga Y."/>
            <person name="Martin F.M."/>
            <person name="Grigoriev I.V."/>
            <person name="Hibbett D.S."/>
        </authorList>
    </citation>
    <scope>NUCLEOTIDE SEQUENCE [LARGE SCALE GENOMIC DNA]</scope>
    <source>
        <strain evidence="2 3">HHB9708</strain>
    </source>
</reference>
<organism evidence="2 3">
    <name type="scientific">Sistotremastrum niveocremeum HHB9708</name>
    <dbReference type="NCBI Taxonomy" id="1314777"/>
    <lineage>
        <taxon>Eukaryota</taxon>
        <taxon>Fungi</taxon>
        <taxon>Dikarya</taxon>
        <taxon>Basidiomycota</taxon>
        <taxon>Agaricomycotina</taxon>
        <taxon>Agaricomycetes</taxon>
        <taxon>Sistotremastrales</taxon>
        <taxon>Sistotremastraceae</taxon>
        <taxon>Sertulicium</taxon>
        <taxon>Sertulicium niveocremeum</taxon>
    </lineage>
</organism>
<dbReference type="Proteomes" id="UP000076722">
    <property type="component" value="Unassembled WGS sequence"/>
</dbReference>
<dbReference type="InterPro" id="IPR032675">
    <property type="entry name" value="LRR_dom_sf"/>
</dbReference>
<evidence type="ECO:0000256" key="1">
    <source>
        <dbReference type="SAM" id="MobiDB-lite"/>
    </source>
</evidence>
<proteinExistence type="predicted"/>
<name>A0A164TGB6_9AGAM</name>
<feature type="region of interest" description="Disordered" evidence="1">
    <location>
        <begin position="156"/>
        <end position="187"/>
    </location>
</feature>
<dbReference type="Gene3D" id="3.80.10.10">
    <property type="entry name" value="Ribonuclease Inhibitor"/>
    <property type="match status" value="1"/>
</dbReference>
<dbReference type="EMBL" id="KV419410">
    <property type="protein sequence ID" value="KZS92342.1"/>
    <property type="molecule type" value="Genomic_DNA"/>
</dbReference>
<feature type="compositionally biased region" description="Low complexity" evidence="1">
    <location>
        <begin position="156"/>
        <end position="182"/>
    </location>
</feature>
<dbReference type="SUPFAM" id="SSF52047">
    <property type="entry name" value="RNI-like"/>
    <property type="match status" value="1"/>
</dbReference>
<protein>
    <recommendedName>
        <fullName evidence="4">F-box domain-containing protein</fullName>
    </recommendedName>
</protein>
<evidence type="ECO:0000313" key="2">
    <source>
        <dbReference type="EMBL" id="KZS92342.1"/>
    </source>
</evidence>